<feature type="compositionally biased region" description="Low complexity" evidence="1">
    <location>
        <begin position="340"/>
        <end position="357"/>
    </location>
</feature>
<feature type="region of interest" description="Disordered" evidence="1">
    <location>
        <begin position="1"/>
        <end position="163"/>
    </location>
</feature>
<evidence type="ECO:0000256" key="1">
    <source>
        <dbReference type="SAM" id="MobiDB-lite"/>
    </source>
</evidence>
<keyword evidence="3" id="KW-1185">Reference proteome</keyword>
<proteinExistence type="predicted"/>
<feature type="compositionally biased region" description="Basic residues" evidence="1">
    <location>
        <begin position="117"/>
        <end position="136"/>
    </location>
</feature>
<feature type="compositionally biased region" description="Basic and acidic residues" evidence="1">
    <location>
        <begin position="1"/>
        <end position="19"/>
    </location>
</feature>
<feature type="compositionally biased region" description="Basic residues" evidence="1">
    <location>
        <begin position="20"/>
        <end position="54"/>
    </location>
</feature>
<name>A0A8H3X878_GIGMA</name>
<feature type="region of interest" description="Disordered" evidence="1">
    <location>
        <begin position="333"/>
        <end position="359"/>
    </location>
</feature>
<dbReference type="AlphaFoldDB" id="A0A8H3X878"/>
<dbReference type="EMBL" id="WTPW01001619">
    <property type="protein sequence ID" value="KAF0425614.1"/>
    <property type="molecule type" value="Genomic_DNA"/>
</dbReference>
<sequence>MRRQLEDLHINQTKMEKAIKKNSSKPKSSRRKTKSKSKSKTQKKKSSSRSKRVNAHIISDESSSDSSNSENSMTSSENELETNTLACSWNESGSSSSETSESSNSKSDSEEYEVNATKKKITYSNTKRSKKHKSAKPRSERSLLRNKTSSKKSSASSDKKSSKDIRLLKIPTDNITLNAFFTILRSMVDSFTRTQPKEVSINGYNMINAEFIALKDSVLNHFTSNFSDKEREKFWHEITIVFSHILQPISDLIRIASQQANTLSQKAPEEMQSEAEISWPNPIEINFIRKIIPNDVATITCQITSPSGKSIQVPVHKSQREIFKPEINLTFHKQNESKTRSSASSVQVSTNSSSPSSKDNNILLEEWHAPAGFSPDFSLSSENDFLQSKSLDDESEMSQRLEAQLPQDFTSSPNHCEAGRFP</sequence>
<gene>
    <name evidence="2" type="ORF">F8M41_006310</name>
</gene>
<organism evidence="2 3">
    <name type="scientific">Gigaspora margarita</name>
    <dbReference type="NCBI Taxonomy" id="4874"/>
    <lineage>
        <taxon>Eukaryota</taxon>
        <taxon>Fungi</taxon>
        <taxon>Fungi incertae sedis</taxon>
        <taxon>Mucoromycota</taxon>
        <taxon>Glomeromycotina</taxon>
        <taxon>Glomeromycetes</taxon>
        <taxon>Diversisporales</taxon>
        <taxon>Gigasporaceae</taxon>
        <taxon>Gigaspora</taxon>
    </lineage>
</organism>
<accession>A0A8H3X878</accession>
<comment type="caution">
    <text evidence="2">The sequence shown here is derived from an EMBL/GenBank/DDBJ whole genome shotgun (WGS) entry which is preliminary data.</text>
</comment>
<protein>
    <submittedName>
        <fullName evidence="2">Uncharacterized protein</fullName>
    </submittedName>
</protein>
<reference evidence="2 3" key="1">
    <citation type="journal article" date="2019" name="Environ. Microbiol.">
        <title>At the nexus of three kingdoms: the genome of the mycorrhizal fungus Gigaspora margarita provides insights into plant, endobacterial and fungal interactions.</title>
        <authorList>
            <person name="Venice F."/>
            <person name="Ghignone S."/>
            <person name="Salvioli di Fossalunga A."/>
            <person name="Amselem J."/>
            <person name="Novero M."/>
            <person name="Xianan X."/>
            <person name="Sedzielewska Toro K."/>
            <person name="Morin E."/>
            <person name="Lipzen A."/>
            <person name="Grigoriev I.V."/>
            <person name="Henrissat B."/>
            <person name="Martin F.M."/>
            <person name="Bonfante P."/>
        </authorList>
    </citation>
    <scope>NUCLEOTIDE SEQUENCE [LARGE SCALE GENOMIC DNA]</scope>
    <source>
        <strain evidence="2 3">BEG34</strain>
    </source>
</reference>
<evidence type="ECO:0000313" key="3">
    <source>
        <dbReference type="Proteomes" id="UP000439903"/>
    </source>
</evidence>
<evidence type="ECO:0000313" key="2">
    <source>
        <dbReference type="EMBL" id="KAF0425614.1"/>
    </source>
</evidence>
<feature type="region of interest" description="Disordered" evidence="1">
    <location>
        <begin position="384"/>
        <end position="422"/>
    </location>
</feature>
<dbReference type="Proteomes" id="UP000439903">
    <property type="component" value="Unassembled WGS sequence"/>
</dbReference>
<feature type="compositionally biased region" description="Low complexity" evidence="1">
    <location>
        <begin position="60"/>
        <end position="106"/>
    </location>
</feature>